<feature type="compositionally biased region" description="Low complexity" evidence="1">
    <location>
        <begin position="11"/>
        <end position="27"/>
    </location>
</feature>
<proteinExistence type="predicted"/>
<evidence type="ECO:0000256" key="1">
    <source>
        <dbReference type="SAM" id="MobiDB-lite"/>
    </source>
</evidence>
<feature type="compositionally biased region" description="Low complexity" evidence="1">
    <location>
        <begin position="157"/>
        <end position="170"/>
    </location>
</feature>
<dbReference type="STRING" id="1745343.A0A2J6PPC4"/>
<evidence type="ECO:0000313" key="2">
    <source>
        <dbReference type="EMBL" id="PMD15877.1"/>
    </source>
</evidence>
<evidence type="ECO:0008006" key="4">
    <source>
        <dbReference type="Google" id="ProtNLM"/>
    </source>
</evidence>
<accession>A0A2J6PPC4</accession>
<feature type="region of interest" description="Disordered" evidence="1">
    <location>
        <begin position="117"/>
        <end position="188"/>
    </location>
</feature>
<dbReference type="AlphaFoldDB" id="A0A2J6PPC4"/>
<keyword evidence="3" id="KW-1185">Reference proteome</keyword>
<dbReference type="OrthoDB" id="8922241at2759"/>
<evidence type="ECO:0000313" key="3">
    <source>
        <dbReference type="Proteomes" id="UP000235672"/>
    </source>
</evidence>
<dbReference type="Gene3D" id="3.30.160.60">
    <property type="entry name" value="Classic Zinc Finger"/>
    <property type="match status" value="1"/>
</dbReference>
<dbReference type="Proteomes" id="UP000235672">
    <property type="component" value="Unassembled WGS sequence"/>
</dbReference>
<organism evidence="2 3">
    <name type="scientific">Hyaloscypha hepaticicola</name>
    <dbReference type="NCBI Taxonomy" id="2082293"/>
    <lineage>
        <taxon>Eukaryota</taxon>
        <taxon>Fungi</taxon>
        <taxon>Dikarya</taxon>
        <taxon>Ascomycota</taxon>
        <taxon>Pezizomycotina</taxon>
        <taxon>Leotiomycetes</taxon>
        <taxon>Helotiales</taxon>
        <taxon>Hyaloscyphaceae</taxon>
        <taxon>Hyaloscypha</taxon>
    </lineage>
</organism>
<protein>
    <recommendedName>
        <fullName evidence="4">C2H2-type domain-containing protein</fullName>
    </recommendedName>
</protein>
<name>A0A2J6PPC4_9HELO</name>
<dbReference type="EMBL" id="KZ613510">
    <property type="protein sequence ID" value="PMD15877.1"/>
    <property type="molecule type" value="Genomic_DNA"/>
</dbReference>
<reference evidence="2 3" key="1">
    <citation type="submission" date="2016-05" db="EMBL/GenBank/DDBJ databases">
        <title>A degradative enzymes factory behind the ericoid mycorrhizal symbiosis.</title>
        <authorList>
            <consortium name="DOE Joint Genome Institute"/>
            <person name="Martino E."/>
            <person name="Morin E."/>
            <person name="Grelet G."/>
            <person name="Kuo A."/>
            <person name="Kohler A."/>
            <person name="Daghino S."/>
            <person name="Barry K."/>
            <person name="Choi C."/>
            <person name="Cichocki N."/>
            <person name="Clum A."/>
            <person name="Copeland A."/>
            <person name="Hainaut M."/>
            <person name="Haridas S."/>
            <person name="Labutti K."/>
            <person name="Lindquist E."/>
            <person name="Lipzen A."/>
            <person name="Khouja H.-R."/>
            <person name="Murat C."/>
            <person name="Ohm R."/>
            <person name="Olson A."/>
            <person name="Spatafora J."/>
            <person name="Veneault-Fourrey C."/>
            <person name="Henrissat B."/>
            <person name="Grigoriev I."/>
            <person name="Martin F."/>
            <person name="Perotto S."/>
        </authorList>
    </citation>
    <scope>NUCLEOTIDE SEQUENCE [LARGE SCALE GENOMIC DNA]</scope>
    <source>
        <strain evidence="2 3">UAMH 7357</strain>
    </source>
</reference>
<sequence>MGGEALLRFFSPSSPASARSAPSAQRPISDHHDWQLRNNCDSQDFPYPSASQFESELFLILNSRGCATPLNPDDEPRPDFQYDFVTFDATLSQLYVPQFNLSSQDASPPGPELLEVRDAQQDQHSASVSRADSRASSSSSPASVRDSTPGSSAPTESISPGSSSALPSSPANDNRQVPQLPQQSGLRCPLCPNRAPFQLQSHLNRHAKTHSKPYACRVQPNCASRFAEQRDRNRHEARHGQQSQGTVQFFCPHNCERSLAGADGGFGVREDNAKRHIRSRHNGSTRAPIRIIT</sequence>
<feature type="compositionally biased region" description="Low complexity" evidence="1">
    <location>
        <begin position="125"/>
        <end position="147"/>
    </location>
</feature>
<feature type="region of interest" description="Disordered" evidence="1">
    <location>
        <begin position="1"/>
        <end position="29"/>
    </location>
</feature>
<feature type="compositionally biased region" description="Polar residues" evidence="1">
    <location>
        <begin position="171"/>
        <end position="185"/>
    </location>
</feature>
<gene>
    <name evidence="2" type="ORF">NA56DRAFT_663615</name>
</gene>